<keyword evidence="1" id="KW-1133">Transmembrane helix</keyword>
<feature type="transmembrane region" description="Helical" evidence="1">
    <location>
        <begin position="20"/>
        <end position="38"/>
    </location>
</feature>
<dbReference type="Gramene" id="KVI02799">
    <property type="protein sequence ID" value="KVI02799"/>
    <property type="gene ID" value="Ccrd_018911"/>
</dbReference>
<dbReference type="Proteomes" id="UP000243975">
    <property type="component" value="Unassembled WGS sequence"/>
</dbReference>
<feature type="transmembrane region" description="Helical" evidence="1">
    <location>
        <begin position="59"/>
        <end position="78"/>
    </location>
</feature>
<proteinExistence type="predicted"/>
<sequence>MKPWRPAGNPEGAPPPPSLVAAAGKAGAIVGAYGFVYASHSTDSKKTDDGDRIKKYLNILGVISFLGMCKATMAHVILMTSTQNSCYEASNESCAFSKAEDEINQIHMLIKFSMLETTMIFDPVILNQGARLLRD</sequence>
<protein>
    <submittedName>
        <fullName evidence="2">Uncharacterized protein</fullName>
    </submittedName>
</protein>
<comment type="caution">
    <text evidence="2">The sequence shown here is derived from an EMBL/GenBank/DDBJ whole genome shotgun (WGS) entry which is preliminary data.</text>
</comment>
<organism evidence="2 3">
    <name type="scientific">Cynara cardunculus var. scolymus</name>
    <name type="common">Globe artichoke</name>
    <name type="synonym">Cynara scolymus</name>
    <dbReference type="NCBI Taxonomy" id="59895"/>
    <lineage>
        <taxon>Eukaryota</taxon>
        <taxon>Viridiplantae</taxon>
        <taxon>Streptophyta</taxon>
        <taxon>Embryophyta</taxon>
        <taxon>Tracheophyta</taxon>
        <taxon>Spermatophyta</taxon>
        <taxon>Magnoliopsida</taxon>
        <taxon>eudicotyledons</taxon>
        <taxon>Gunneridae</taxon>
        <taxon>Pentapetalae</taxon>
        <taxon>asterids</taxon>
        <taxon>campanulids</taxon>
        <taxon>Asterales</taxon>
        <taxon>Asteraceae</taxon>
        <taxon>Carduoideae</taxon>
        <taxon>Cardueae</taxon>
        <taxon>Carduinae</taxon>
        <taxon>Cynara</taxon>
    </lineage>
</organism>
<reference evidence="2 3" key="1">
    <citation type="journal article" date="2016" name="Sci. Rep.">
        <title>The genome sequence of the outbreeding globe artichoke constructed de novo incorporating a phase-aware low-pass sequencing strategy of F1 progeny.</title>
        <authorList>
            <person name="Scaglione D."/>
            <person name="Reyes-Chin-Wo S."/>
            <person name="Acquadro A."/>
            <person name="Froenicke L."/>
            <person name="Portis E."/>
            <person name="Beitel C."/>
            <person name="Tirone M."/>
            <person name="Mauro R."/>
            <person name="Lo Monaco A."/>
            <person name="Mauromicale G."/>
            <person name="Faccioli P."/>
            <person name="Cattivelli L."/>
            <person name="Rieseberg L."/>
            <person name="Michelmore R."/>
            <person name="Lanteri S."/>
        </authorList>
    </citation>
    <scope>NUCLEOTIDE SEQUENCE [LARGE SCALE GENOMIC DNA]</scope>
    <source>
        <strain evidence="2">2C</strain>
    </source>
</reference>
<accession>A0A103Y5C9</accession>
<dbReference type="STRING" id="59895.A0A103Y5C9"/>
<dbReference type="EMBL" id="LEKV01002629">
    <property type="protein sequence ID" value="KVI02799.1"/>
    <property type="molecule type" value="Genomic_DNA"/>
</dbReference>
<evidence type="ECO:0000313" key="2">
    <source>
        <dbReference type="EMBL" id="KVI02799.1"/>
    </source>
</evidence>
<evidence type="ECO:0000313" key="3">
    <source>
        <dbReference type="Proteomes" id="UP000243975"/>
    </source>
</evidence>
<name>A0A103Y5C9_CYNCS</name>
<dbReference type="AlphaFoldDB" id="A0A103Y5C9"/>
<keyword evidence="3" id="KW-1185">Reference proteome</keyword>
<keyword evidence="1" id="KW-0812">Transmembrane</keyword>
<gene>
    <name evidence="2" type="ORF">Ccrd_018911</name>
</gene>
<evidence type="ECO:0000256" key="1">
    <source>
        <dbReference type="SAM" id="Phobius"/>
    </source>
</evidence>
<keyword evidence="1" id="KW-0472">Membrane</keyword>